<evidence type="ECO:0000256" key="1">
    <source>
        <dbReference type="ARBA" id="ARBA00022553"/>
    </source>
</evidence>
<dbReference type="SUPFAM" id="SSF52172">
    <property type="entry name" value="CheY-like"/>
    <property type="match status" value="1"/>
</dbReference>
<dbReference type="Pfam" id="PF00196">
    <property type="entry name" value="GerE"/>
    <property type="match status" value="1"/>
</dbReference>
<dbReference type="PANTHER" id="PTHR43214:SF24">
    <property type="entry name" value="TRANSCRIPTIONAL REGULATORY PROTEIN NARL-RELATED"/>
    <property type="match status" value="1"/>
</dbReference>
<dbReference type="PANTHER" id="PTHR43214">
    <property type="entry name" value="TWO-COMPONENT RESPONSE REGULATOR"/>
    <property type="match status" value="1"/>
</dbReference>
<dbReference type="SMART" id="SM00421">
    <property type="entry name" value="HTH_LUXR"/>
    <property type="match status" value="1"/>
</dbReference>
<proteinExistence type="predicted"/>
<evidence type="ECO:0000313" key="10">
    <source>
        <dbReference type="Proteomes" id="UP000482960"/>
    </source>
</evidence>
<dbReference type="SUPFAM" id="SSF46894">
    <property type="entry name" value="C-terminal effector domain of the bipartite response regulators"/>
    <property type="match status" value="1"/>
</dbReference>
<evidence type="ECO:0000256" key="2">
    <source>
        <dbReference type="ARBA" id="ARBA00023015"/>
    </source>
</evidence>
<dbReference type="RefSeq" id="WP_173073438.1">
    <property type="nucleotide sequence ID" value="NZ_BAABJB010000025.1"/>
</dbReference>
<dbReference type="GO" id="GO:0006355">
    <property type="term" value="P:regulation of DNA-templated transcription"/>
    <property type="evidence" value="ECO:0007669"/>
    <property type="project" value="InterPro"/>
</dbReference>
<dbReference type="PROSITE" id="PS50043">
    <property type="entry name" value="HTH_LUXR_2"/>
    <property type="match status" value="1"/>
</dbReference>
<organism evidence="9 10">
    <name type="scientific">Phytohabitans rumicis</name>
    <dbReference type="NCBI Taxonomy" id="1076125"/>
    <lineage>
        <taxon>Bacteria</taxon>
        <taxon>Bacillati</taxon>
        <taxon>Actinomycetota</taxon>
        <taxon>Actinomycetes</taxon>
        <taxon>Micromonosporales</taxon>
        <taxon>Micromonosporaceae</taxon>
    </lineage>
</organism>
<dbReference type="InterPro" id="IPR000792">
    <property type="entry name" value="Tscrpt_reg_LuxR_C"/>
</dbReference>
<accession>A0A6V8KY62</accession>
<feature type="domain" description="HTH luxR-type" evidence="7">
    <location>
        <begin position="144"/>
        <end position="209"/>
    </location>
</feature>
<dbReference type="Pfam" id="PF00072">
    <property type="entry name" value="Response_reg"/>
    <property type="match status" value="1"/>
</dbReference>
<evidence type="ECO:0000259" key="7">
    <source>
        <dbReference type="PROSITE" id="PS50043"/>
    </source>
</evidence>
<comment type="caution">
    <text evidence="9">The sequence shown here is derived from an EMBL/GenBank/DDBJ whole genome shotgun (WGS) entry which is preliminary data.</text>
</comment>
<evidence type="ECO:0000256" key="3">
    <source>
        <dbReference type="ARBA" id="ARBA00023125"/>
    </source>
</evidence>
<feature type="modified residue" description="4-aspartylphosphate" evidence="5">
    <location>
        <position position="52"/>
    </location>
</feature>
<protein>
    <submittedName>
        <fullName evidence="9">DNA-binding response regulator</fullName>
    </submittedName>
</protein>
<name>A0A6V8KY62_9ACTN</name>
<feature type="region of interest" description="Disordered" evidence="6">
    <location>
        <begin position="217"/>
        <end position="246"/>
    </location>
</feature>
<dbReference type="GO" id="GO:0003677">
    <property type="term" value="F:DNA binding"/>
    <property type="evidence" value="ECO:0007669"/>
    <property type="project" value="UniProtKB-KW"/>
</dbReference>
<feature type="compositionally biased region" description="Basic and acidic residues" evidence="6">
    <location>
        <begin position="225"/>
        <end position="246"/>
    </location>
</feature>
<dbReference type="Proteomes" id="UP000482960">
    <property type="component" value="Unassembled WGS sequence"/>
</dbReference>
<keyword evidence="4" id="KW-0804">Transcription</keyword>
<sequence>MRVVVADDAALMREGLSALLALADLDVVATVADAHALLDAVRELEPDAVVVDIRMPPTFTTEGLVAAERIRSEHPATAVLVLSMHIEPECALALTRSSGGGIGYLLKERVLDVQQIVSALHQIAEGGTVIDPAVVDELLARRRSTGRINRLTPREQDVLALMAQGHTNRAIADRLHLSGKTVEAYVTSLLDRLEIHSADGVHRRVRAVLTYLHSVGDGPGALEQDDARAPRESGEPPDRRRDPPAA</sequence>
<evidence type="ECO:0000313" key="9">
    <source>
        <dbReference type="EMBL" id="GFJ86767.1"/>
    </source>
</evidence>
<evidence type="ECO:0000259" key="8">
    <source>
        <dbReference type="PROSITE" id="PS50110"/>
    </source>
</evidence>
<evidence type="ECO:0000256" key="6">
    <source>
        <dbReference type="SAM" id="MobiDB-lite"/>
    </source>
</evidence>
<dbReference type="InterPro" id="IPR001789">
    <property type="entry name" value="Sig_transdc_resp-reg_receiver"/>
</dbReference>
<dbReference type="AlphaFoldDB" id="A0A6V8KY62"/>
<dbReference type="PROSITE" id="PS50110">
    <property type="entry name" value="RESPONSE_REGULATORY"/>
    <property type="match status" value="1"/>
</dbReference>
<dbReference type="PROSITE" id="PS00622">
    <property type="entry name" value="HTH_LUXR_1"/>
    <property type="match status" value="1"/>
</dbReference>
<dbReference type="CDD" id="cd17535">
    <property type="entry name" value="REC_NarL-like"/>
    <property type="match status" value="1"/>
</dbReference>
<dbReference type="EMBL" id="BLPG01000001">
    <property type="protein sequence ID" value="GFJ86767.1"/>
    <property type="molecule type" value="Genomic_DNA"/>
</dbReference>
<dbReference type="PRINTS" id="PR00038">
    <property type="entry name" value="HTHLUXR"/>
</dbReference>
<keyword evidence="2" id="KW-0805">Transcription regulation</keyword>
<dbReference type="InterPro" id="IPR058245">
    <property type="entry name" value="NreC/VraR/RcsB-like_REC"/>
</dbReference>
<reference evidence="9 10" key="1">
    <citation type="submission" date="2020-03" db="EMBL/GenBank/DDBJ databases">
        <title>Whole genome shotgun sequence of Phytohabitans rumicis NBRC 108638.</title>
        <authorList>
            <person name="Komaki H."/>
            <person name="Tamura T."/>
        </authorList>
    </citation>
    <scope>NUCLEOTIDE SEQUENCE [LARGE SCALE GENOMIC DNA]</scope>
    <source>
        <strain evidence="9 10">NBRC 108638</strain>
    </source>
</reference>
<dbReference type="InterPro" id="IPR039420">
    <property type="entry name" value="WalR-like"/>
</dbReference>
<keyword evidence="3 9" id="KW-0238">DNA-binding</keyword>
<dbReference type="Gene3D" id="3.40.50.2300">
    <property type="match status" value="1"/>
</dbReference>
<reference evidence="9 10" key="2">
    <citation type="submission" date="2020-03" db="EMBL/GenBank/DDBJ databases">
        <authorList>
            <person name="Ichikawa N."/>
            <person name="Kimura A."/>
            <person name="Kitahashi Y."/>
            <person name="Uohara A."/>
        </authorList>
    </citation>
    <scope>NUCLEOTIDE SEQUENCE [LARGE SCALE GENOMIC DNA]</scope>
    <source>
        <strain evidence="9 10">NBRC 108638</strain>
    </source>
</reference>
<dbReference type="SMART" id="SM00448">
    <property type="entry name" value="REC"/>
    <property type="match status" value="1"/>
</dbReference>
<keyword evidence="10" id="KW-1185">Reference proteome</keyword>
<dbReference type="CDD" id="cd06170">
    <property type="entry name" value="LuxR_C_like"/>
    <property type="match status" value="1"/>
</dbReference>
<dbReference type="GO" id="GO:0000160">
    <property type="term" value="P:phosphorelay signal transduction system"/>
    <property type="evidence" value="ECO:0007669"/>
    <property type="project" value="InterPro"/>
</dbReference>
<evidence type="ECO:0000256" key="5">
    <source>
        <dbReference type="PROSITE-ProRule" id="PRU00169"/>
    </source>
</evidence>
<evidence type="ECO:0000256" key="4">
    <source>
        <dbReference type="ARBA" id="ARBA00023163"/>
    </source>
</evidence>
<feature type="domain" description="Response regulatory" evidence="8">
    <location>
        <begin position="2"/>
        <end position="122"/>
    </location>
</feature>
<gene>
    <name evidence="9" type="ORF">Prum_004090</name>
</gene>
<dbReference type="InterPro" id="IPR016032">
    <property type="entry name" value="Sig_transdc_resp-reg_C-effctor"/>
</dbReference>
<dbReference type="InterPro" id="IPR011006">
    <property type="entry name" value="CheY-like_superfamily"/>
</dbReference>
<keyword evidence="1 5" id="KW-0597">Phosphoprotein</keyword>